<dbReference type="Proteomes" id="UP000799750">
    <property type="component" value="Unassembled WGS sequence"/>
</dbReference>
<dbReference type="AlphaFoldDB" id="A0A6A6RDA2"/>
<feature type="compositionally biased region" description="Acidic residues" evidence="1">
    <location>
        <begin position="236"/>
        <end position="256"/>
    </location>
</feature>
<proteinExistence type="predicted"/>
<accession>A0A6A6RDA2</accession>
<evidence type="ECO:0000313" key="3">
    <source>
        <dbReference type="Proteomes" id="UP000799750"/>
    </source>
</evidence>
<evidence type="ECO:0000313" key="2">
    <source>
        <dbReference type="EMBL" id="KAF2502372.1"/>
    </source>
</evidence>
<feature type="compositionally biased region" description="Basic and acidic residues" evidence="1">
    <location>
        <begin position="9"/>
        <end position="20"/>
    </location>
</feature>
<dbReference type="EMBL" id="MU004181">
    <property type="protein sequence ID" value="KAF2502372.1"/>
    <property type="molecule type" value="Genomic_DNA"/>
</dbReference>
<feature type="compositionally biased region" description="Basic residues" evidence="1">
    <location>
        <begin position="185"/>
        <end position="196"/>
    </location>
</feature>
<feature type="compositionally biased region" description="Acidic residues" evidence="1">
    <location>
        <begin position="200"/>
        <end position="209"/>
    </location>
</feature>
<organism evidence="2 3">
    <name type="scientific">Lophium mytilinum</name>
    <dbReference type="NCBI Taxonomy" id="390894"/>
    <lineage>
        <taxon>Eukaryota</taxon>
        <taxon>Fungi</taxon>
        <taxon>Dikarya</taxon>
        <taxon>Ascomycota</taxon>
        <taxon>Pezizomycotina</taxon>
        <taxon>Dothideomycetes</taxon>
        <taxon>Pleosporomycetidae</taxon>
        <taxon>Mytilinidiales</taxon>
        <taxon>Mytilinidiaceae</taxon>
        <taxon>Lophium</taxon>
    </lineage>
</organism>
<gene>
    <name evidence="2" type="ORF">BU16DRAFT_6633</name>
</gene>
<feature type="region of interest" description="Disordered" evidence="1">
    <location>
        <begin position="181"/>
        <end position="278"/>
    </location>
</feature>
<sequence length="278" mass="30982">MPHHRKLVPGRDHPAPEHYTPRSMLPSFWGGRRSGMHRTGRGHGHSYEGYESGGENARMNRQRQLYSGMRGHRRSGGFPMYKGYESPYSSWGQGGVGGLGAPFRGAPYNGGYRPHPSPYLRNQFGMRPQSAPWGPRPGIFNRQFGHHAVRTPYSQQPFARGMGGGMGGGFRLGGYGGMGGFPAMPRRRPTQMRRARSYMEDDDDLDGLGDDSSHLGTFSSYDRYGSSHPTSTWDGDTSDFEEDEGYSDDEDEDYFDESGSSFGGRRNHFSGFGRHGFQ</sequence>
<keyword evidence="3" id="KW-1185">Reference proteome</keyword>
<name>A0A6A6RDA2_9PEZI</name>
<reference evidence="2" key="1">
    <citation type="journal article" date="2020" name="Stud. Mycol.">
        <title>101 Dothideomycetes genomes: a test case for predicting lifestyles and emergence of pathogens.</title>
        <authorList>
            <person name="Haridas S."/>
            <person name="Albert R."/>
            <person name="Binder M."/>
            <person name="Bloem J."/>
            <person name="Labutti K."/>
            <person name="Salamov A."/>
            <person name="Andreopoulos B."/>
            <person name="Baker S."/>
            <person name="Barry K."/>
            <person name="Bills G."/>
            <person name="Bluhm B."/>
            <person name="Cannon C."/>
            <person name="Castanera R."/>
            <person name="Culley D."/>
            <person name="Daum C."/>
            <person name="Ezra D."/>
            <person name="Gonzalez J."/>
            <person name="Henrissat B."/>
            <person name="Kuo A."/>
            <person name="Liang C."/>
            <person name="Lipzen A."/>
            <person name="Lutzoni F."/>
            <person name="Magnuson J."/>
            <person name="Mondo S."/>
            <person name="Nolan M."/>
            <person name="Ohm R."/>
            <person name="Pangilinan J."/>
            <person name="Park H.-J."/>
            <person name="Ramirez L."/>
            <person name="Alfaro M."/>
            <person name="Sun H."/>
            <person name="Tritt A."/>
            <person name="Yoshinaga Y."/>
            <person name="Zwiers L.-H."/>
            <person name="Turgeon B."/>
            <person name="Goodwin S."/>
            <person name="Spatafora J."/>
            <person name="Crous P."/>
            <person name="Grigoriev I."/>
        </authorList>
    </citation>
    <scope>NUCLEOTIDE SEQUENCE</scope>
    <source>
        <strain evidence="2">CBS 269.34</strain>
    </source>
</reference>
<evidence type="ECO:0000256" key="1">
    <source>
        <dbReference type="SAM" id="MobiDB-lite"/>
    </source>
</evidence>
<protein>
    <submittedName>
        <fullName evidence="2">Uncharacterized protein</fullName>
    </submittedName>
</protein>
<feature type="region of interest" description="Disordered" evidence="1">
    <location>
        <begin position="1"/>
        <end position="20"/>
    </location>
</feature>